<sequence>MGGAFLIMRKIGQSKAFKITYRTLFNHPPYVTVRSDGGDPSTAPTRTLRNRAVCAGIVVASRLSVISSRLSSRFGDLSTFSCFITGSSIMAGNDIDSGARRGCAACL</sequence>
<proteinExistence type="predicted"/>
<name>A0A016SG73_9BILA</name>
<comment type="caution">
    <text evidence="1">The sequence shown here is derived from an EMBL/GenBank/DDBJ whole genome shotgun (WGS) entry which is preliminary data.</text>
</comment>
<organism evidence="1 2">
    <name type="scientific">Ancylostoma ceylanicum</name>
    <dbReference type="NCBI Taxonomy" id="53326"/>
    <lineage>
        <taxon>Eukaryota</taxon>
        <taxon>Metazoa</taxon>
        <taxon>Ecdysozoa</taxon>
        <taxon>Nematoda</taxon>
        <taxon>Chromadorea</taxon>
        <taxon>Rhabditida</taxon>
        <taxon>Rhabditina</taxon>
        <taxon>Rhabditomorpha</taxon>
        <taxon>Strongyloidea</taxon>
        <taxon>Ancylostomatidae</taxon>
        <taxon>Ancylostomatinae</taxon>
        <taxon>Ancylostoma</taxon>
    </lineage>
</organism>
<dbReference type="EMBL" id="JARK01001566">
    <property type="protein sequence ID" value="EYB89570.1"/>
    <property type="molecule type" value="Genomic_DNA"/>
</dbReference>
<gene>
    <name evidence="1" type="primary">Acey_s0230.g2965</name>
    <name evidence="1" type="ORF">Y032_0230g2965</name>
</gene>
<accession>A0A016SG73</accession>
<protein>
    <submittedName>
        <fullName evidence="1">Uncharacterized protein</fullName>
    </submittedName>
</protein>
<dbReference type="AlphaFoldDB" id="A0A016SG73"/>
<keyword evidence="2" id="KW-1185">Reference proteome</keyword>
<reference evidence="2" key="1">
    <citation type="journal article" date="2015" name="Nat. Genet.">
        <title>The genome and transcriptome of the zoonotic hookworm Ancylostoma ceylanicum identify infection-specific gene families.</title>
        <authorList>
            <person name="Schwarz E.M."/>
            <person name="Hu Y."/>
            <person name="Antoshechkin I."/>
            <person name="Miller M.M."/>
            <person name="Sternberg P.W."/>
            <person name="Aroian R.V."/>
        </authorList>
    </citation>
    <scope>NUCLEOTIDE SEQUENCE</scope>
    <source>
        <strain evidence="2">HY135</strain>
    </source>
</reference>
<dbReference type="Proteomes" id="UP000024635">
    <property type="component" value="Unassembled WGS sequence"/>
</dbReference>
<evidence type="ECO:0000313" key="1">
    <source>
        <dbReference type="EMBL" id="EYB89570.1"/>
    </source>
</evidence>
<evidence type="ECO:0000313" key="2">
    <source>
        <dbReference type="Proteomes" id="UP000024635"/>
    </source>
</evidence>